<dbReference type="AlphaFoldDB" id="A0A2H3C0U9"/>
<accession>A0A2H3C0U9</accession>
<reference evidence="3" key="1">
    <citation type="journal article" date="2017" name="Nat. Ecol. Evol.">
        <title>Genome expansion and lineage-specific genetic innovations in the forest pathogenic fungi Armillaria.</title>
        <authorList>
            <person name="Sipos G."/>
            <person name="Prasanna A.N."/>
            <person name="Walter M.C."/>
            <person name="O'Connor E."/>
            <person name="Balint B."/>
            <person name="Krizsan K."/>
            <person name="Kiss B."/>
            <person name="Hess J."/>
            <person name="Varga T."/>
            <person name="Slot J."/>
            <person name="Riley R."/>
            <person name="Boka B."/>
            <person name="Rigling D."/>
            <person name="Barry K."/>
            <person name="Lee J."/>
            <person name="Mihaltcheva S."/>
            <person name="LaButti K."/>
            <person name="Lipzen A."/>
            <person name="Waldron R."/>
            <person name="Moloney N.M."/>
            <person name="Sperisen C."/>
            <person name="Kredics L."/>
            <person name="Vagvoelgyi C."/>
            <person name="Patrignani A."/>
            <person name="Fitzpatrick D."/>
            <person name="Nagy I."/>
            <person name="Doyle S."/>
            <person name="Anderson J.B."/>
            <person name="Grigoriev I.V."/>
            <person name="Gueldener U."/>
            <person name="Muensterkoetter M."/>
            <person name="Nagy L.G."/>
        </authorList>
    </citation>
    <scope>NUCLEOTIDE SEQUENCE [LARGE SCALE GENOMIC DNA]</scope>
    <source>
        <strain evidence="3">28-4</strain>
    </source>
</reference>
<evidence type="ECO:0000256" key="1">
    <source>
        <dbReference type="SAM" id="Coils"/>
    </source>
</evidence>
<gene>
    <name evidence="2" type="ORF">ARMSODRAFT_973488</name>
</gene>
<keyword evidence="1" id="KW-0175">Coiled coil</keyword>
<protein>
    <submittedName>
        <fullName evidence="2">Uncharacterized protein</fullName>
    </submittedName>
</protein>
<dbReference type="EMBL" id="KZ293423">
    <property type="protein sequence ID" value="PBK71948.1"/>
    <property type="molecule type" value="Genomic_DNA"/>
</dbReference>
<proteinExistence type="predicted"/>
<evidence type="ECO:0000313" key="3">
    <source>
        <dbReference type="Proteomes" id="UP000218334"/>
    </source>
</evidence>
<organism evidence="2 3">
    <name type="scientific">Armillaria solidipes</name>
    <dbReference type="NCBI Taxonomy" id="1076256"/>
    <lineage>
        <taxon>Eukaryota</taxon>
        <taxon>Fungi</taxon>
        <taxon>Dikarya</taxon>
        <taxon>Basidiomycota</taxon>
        <taxon>Agaricomycotina</taxon>
        <taxon>Agaricomycetes</taxon>
        <taxon>Agaricomycetidae</taxon>
        <taxon>Agaricales</taxon>
        <taxon>Marasmiineae</taxon>
        <taxon>Physalacriaceae</taxon>
        <taxon>Armillaria</taxon>
    </lineage>
</organism>
<feature type="coiled-coil region" evidence="1">
    <location>
        <begin position="306"/>
        <end position="375"/>
    </location>
</feature>
<keyword evidence="3" id="KW-1185">Reference proteome</keyword>
<sequence>MSSLSGYDAVVVAAQQHDSASPPAVSKHVVYDAFQEWLHTLKALVADAPAQNMRLEFDSLESRLIQCEAVNQQRQTEFGSHAEQRMVMIKLLQYEQHFQTQTDCIATASNAIVRHSTPFALNIQARFIGTGEGSEVSSLLVKHVVSCNIGPGFGGIRSYSPKGLNDIGLLDAPPSYERYYTLGLCQVEFDLHCPLCNGPVDQKPQPLPIMESLRLLEAEYLSGKSVNSIRRVRETGPVYPEICRWASAINASGNIEAGRCLKRSVHHINPFDMASTDTIEQLASNLTAKLHDVNVPGVPAELGALLKEVRKSMRRQQRRFAAAREERLRATIRGLTLTEDQDVGEKILKLLLQHRRRLDQARREAEARFQRTQEHTNCLWVALKPV</sequence>
<name>A0A2H3C0U9_9AGAR</name>
<evidence type="ECO:0000313" key="2">
    <source>
        <dbReference type="EMBL" id="PBK71948.1"/>
    </source>
</evidence>
<dbReference type="Proteomes" id="UP000218334">
    <property type="component" value="Unassembled WGS sequence"/>
</dbReference>